<evidence type="ECO:0000313" key="2">
    <source>
        <dbReference type="EMBL" id="THH41691.1"/>
    </source>
</evidence>
<dbReference type="OrthoDB" id="98874at2"/>
<protein>
    <submittedName>
        <fullName evidence="2">DUF3857 domain-containing protein</fullName>
    </submittedName>
</protein>
<accession>A0A4S4NT82</accession>
<dbReference type="EMBL" id="SRSF01000001">
    <property type="protein sequence ID" value="THH41691.1"/>
    <property type="molecule type" value="Genomic_DNA"/>
</dbReference>
<gene>
    <name evidence="2" type="ORF">E4021_03590</name>
</gene>
<dbReference type="InterPro" id="IPR024618">
    <property type="entry name" value="DUF3857"/>
</dbReference>
<sequence>MIRDFCTLVFCLMTIQVAAQSTPEVSFGRVTDEERALMEVPGDPTADAYVLYDRLSLDFEYSDSDGPSLTERHHRRVKLLKPSSFDRANITLTFNREYAEISEVEAFIHLPGGGSLPVPAAQIYREKLEGTREAFKFTFPQVSEGAIVEYRYLERRKNILIPSSYTFQEDIPVRWAQYDAMIPPYYRYVSLTAPRLDVNEVKLTPRAWGPRFNTGAYNGGQQKIEHSDILWAMRDLPAFRNQPYSNNAGDYLPSVRLQLQAVQYPGSPERSIFSNWKETVKELQDRQDFGRYYRNKINYNALWKAAEPLIAQQASEGEKIEAAYAFINRNISWNGNYDMLASKTPDQVFQSKSGNSADLNIALLSLLNEAGVEAHPLLVSLRNTGAPIEQYPLLHQFNHLMVYTEADGKPLLLDTGSADRPAGLPRERALNHRGWVADKSDPRWISLDVPSSRQVMMLDVDVAESGEAEVVVKSRMLDYFAFDGRTALNQRKSDAEAPMVPAILQVMPEARVTSFSAEEPDDAPRNQFTYELRLTAPVAQAVDDHLYIQPILLPLVDGELADVDTRSFPIDFPYPWQQRYVANLRLPAGYALEEAPAPVRLRAADGSMTATYQVQEVSPGHVSVVYTVILDRTLYAADEYPALREMFRRITELQTSPLIFKKQL</sequence>
<dbReference type="RefSeq" id="WP_136456534.1">
    <property type="nucleotide sequence ID" value="NZ_SRSF01000001.1"/>
</dbReference>
<reference evidence="2 3" key="1">
    <citation type="submission" date="2019-04" db="EMBL/GenBank/DDBJ databases">
        <title>Lewinella litorea sp. nov., isolated from a marine sand.</title>
        <authorList>
            <person name="Yoon J.-H."/>
        </authorList>
    </citation>
    <scope>NUCLEOTIDE SEQUENCE [LARGE SCALE GENOMIC DNA]</scope>
    <source>
        <strain evidence="2 3">HSMS-39</strain>
    </source>
</reference>
<comment type="caution">
    <text evidence="2">The sequence shown here is derived from an EMBL/GenBank/DDBJ whole genome shotgun (WGS) entry which is preliminary data.</text>
</comment>
<dbReference type="AlphaFoldDB" id="A0A4S4NT82"/>
<evidence type="ECO:0000313" key="3">
    <source>
        <dbReference type="Proteomes" id="UP000308528"/>
    </source>
</evidence>
<dbReference type="Pfam" id="PF12969">
    <property type="entry name" value="DUF3857"/>
    <property type="match status" value="1"/>
</dbReference>
<dbReference type="Gene3D" id="3.10.620.30">
    <property type="match status" value="1"/>
</dbReference>
<evidence type="ECO:0000259" key="1">
    <source>
        <dbReference type="Pfam" id="PF12969"/>
    </source>
</evidence>
<dbReference type="Proteomes" id="UP000308528">
    <property type="component" value="Unassembled WGS sequence"/>
</dbReference>
<feature type="domain" description="DUF3857" evidence="1">
    <location>
        <begin position="69"/>
        <end position="184"/>
    </location>
</feature>
<keyword evidence="3" id="KW-1185">Reference proteome</keyword>
<proteinExistence type="predicted"/>
<dbReference type="Gene3D" id="2.60.120.1130">
    <property type="match status" value="1"/>
</dbReference>
<organism evidence="2 3">
    <name type="scientific">Neolewinella litorea</name>
    <dbReference type="NCBI Taxonomy" id="2562452"/>
    <lineage>
        <taxon>Bacteria</taxon>
        <taxon>Pseudomonadati</taxon>
        <taxon>Bacteroidota</taxon>
        <taxon>Saprospiria</taxon>
        <taxon>Saprospirales</taxon>
        <taxon>Lewinellaceae</taxon>
        <taxon>Neolewinella</taxon>
    </lineage>
</organism>
<dbReference type="Gene3D" id="2.60.40.3140">
    <property type="match status" value="1"/>
</dbReference>
<name>A0A4S4NT82_9BACT</name>